<keyword evidence="5 8" id="KW-0812">Transmembrane</keyword>
<sequence length="374" mass="38882">MPDPIILSAPPTGRIAEIILHFTPNWFAASMGTGILAVALGQFPASPLLHGAGQALYLANTGLFLLLASAYALKWVLHPHLAARLFAHPVQSMFLGTIPMALATIINATLMYGPALYGETAATGLATTLWFVDAMLALAVGIGVPFLMFTRQSHAIGDMSAVWLLPVVAAEVAAASGLLLLPHLADPQAALTMLVVCIALWACSVPLALSILVILFLRMVLYKLPPAAMAATSWLALGPIGTGALGLALIALNGPQALNASGLGTLAQPLTGAALLGALALWGYGVWWLATALLVTLRQIRLGLPFNLGWWAYTFPLGVYALATLKIGAILPLGLFPVAGAGMVCLLVVIWLVVAARTVAGAINGRLFNDPCIA</sequence>
<dbReference type="CDD" id="cd09318">
    <property type="entry name" value="TDT_SSU1"/>
    <property type="match status" value="1"/>
</dbReference>
<evidence type="ECO:0000256" key="3">
    <source>
        <dbReference type="ARBA" id="ARBA00022448"/>
    </source>
</evidence>
<comment type="subcellular location">
    <subcellularLocation>
        <location evidence="1">Cell membrane</location>
        <topology evidence="1">Multi-pass membrane protein</topology>
    </subcellularLocation>
</comment>
<dbReference type="InterPro" id="IPR004695">
    <property type="entry name" value="SLAC1/Mae1/Ssu1/TehA"/>
</dbReference>
<feature type="transmembrane region" description="Helical" evidence="8">
    <location>
        <begin position="193"/>
        <end position="217"/>
    </location>
</feature>
<feature type="transmembrane region" description="Helical" evidence="8">
    <location>
        <begin position="335"/>
        <end position="356"/>
    </location>
</feature>
<feature type="transmembrane region" description="Helical" evidence="8">
    <location>
        <begin position="308"/>
        <end position="329"/>
    </location>
</feature>
<dbReference type="GO" id="GO:0005886">
    <property type="term" value="C:plasma membrane"/>
    <property type="evidence" value="ECO:0007669"/>
    <property type="project" value="UniProtKB-SubCell"/>
</dbReference>
<accession>A0A7W6K6A0</accession>
<gene>
    <name evidence="9" type="ORF">GGQ66_003629</name>
</gene>
<keyword evidence="7 8" id="KW-0472">Membrane</keyword>
<evidence type="ECO:0000256" key="2">
    <source>
        <dbReference type="ARBA" id="ARBA00008566"/>
    </source>
</evidence>
<dbReference type="EMBL" id="JACIDU010000016">
    <property type="protein sequence ID" value="MBB4105046.1"/>
    <property type="molecule type" value="Genomic_DNA"/>
</dbReference>
<feature type="transmembrane region" description="Helical" evidence="8">
    <location>
        <begin position="55"/>
        <end position="73"/>
    </location>
</feature>
<dbReference type="GO" id="GO:0000319">
    <property type="term" value="F:sulfite transmembrane transporter activity"/>
    <property type="evidence" value="ECO:0007669"/>
    <property type="project" value="TreeGrafter"/>
</dbReference>
<keyword evidence="3" id="KW-0813">Transport</keyword>
<feature type="transmembrane region" description="Helical" evidence="8">
    <location>
        <begin position="229"/>
        <end position="252"/>
    </location>
</feature>
<feature type="transmembrane region" description="Helical" evidence="8">
    <location>
        <begin position="161"/>
        <end position="181"/>
    </location>
</feature>
<proteinExistence type="inferred from homology"/>
<evidence type="ECO:0000256" key="7">
    <source>
        <dbReference type="ARBA" id="ARBA00023136"/>
    </source>
</evidence>
<dbReference type="Proteomes" id="UP000584824">
    <property type="component" value="Unassembled WGS sequence"/>
</dbReference>
<dbReference type="InterPro" id="IPR051629">
    <property type="entry name" value="Sulfite_efflux_TDT"/>
</dbReference>
<evidence type="ECO:0000313" key="10">
    <source>
        <dbReference type="Proteomes" id="UP000584824"/>
    </source>
</evidence>
<keyword evidence="6 8" id="KW-1133">Transmembrane helix</keyword>
<feature type="transmembrane region" description="Helical" evidence="8">
    <location>
        <begin position="94"/>
        <end position="117"/>
    </location>
</feature>
<reference evidence="9 10" key="1">
    <citation type="submission" date="2020-08" db="EMBL/GenBank/DDBJ databases">
        <title>Genomic Encyclopedia of Type Strains, Phase IV (KMG-IV): sequencing the most valuable type-strain genomes for metagenomic binning, comparative biology and taxonomic classification.</title>
        <authorList>
            <person name="Goeker M."/>
        </authorList>
    </citation>
    <scope>NUCLEOTIDE SEQUENCE [LARGE SCALE GENOMIC DNA]</scope>
    <source>
        <strain evidence="9 10">DSM 26385</strain>
    </source>
</reference>
<dbReference type="InterPro" id="IPR038665">
    <property type="entry name" value="Voltage-dep_anion_channel_sf"/>
</dbReference>
<dbReference type="Pfam" id="PF03595">
    <property type="entry name" value="SLAC1"/>
    <property type="match status" value="1"/>
</dbReference>
<dbReference type="Gene3D" id="1.50.10.150">
    <property type="entry name" value="Voltage-dependent anion channel"/>
    <property type="match status" value="1"/>
</dbReference>
<evidence type="ECO:0000256" key="1">
    <source>
        <dbReference type="ARBA" id="ARBA00004651"/>
    </source>
</evidence>
<feature type="transmembrane region" description="Helical" evidence="8">
    <location>
        <begin position="24"/>
        <end position="43"/>
    </location>
</feature>
<protein>
    <submittedName>
        <fullName evidence="9">C4-dicarboxylate transporter/malic acid transport protein</fullName>
    </submittedName>
</protein>
<evidence type="ECO:0000256" key="5">
    <source>
        <dbReference type="ARBA" id="ARBA00022692"/>
    </source>
</evidence>
<organism evidence="9 10">
    <name type="scientific">Allorhizobium borbori</name>
    <dbReference type="NCBI Taxonomy" id="485907"/>
    <lineage>
        <taxon>Bacteria</taxon>
        <taxon>Pseudomonadati</taxon>
        <taxon>Pseudomonadota</taxon>
        <taxon>Alphaproteobacteria</taxon>
        <taxon>Hyphomicrobiales</taxon>
        <taxon>Rhizobiaceae</taxon>
        <taxon>Rhizobium/Agrobacterium group</taxon>
        <taxon>Allorhizobium</taxon>
    </lineage>
</organism>
<dbReference type="PANTHER" id="PTHR31686:SF1">
    <property type="entry name" value="SULFITE EFFLUX PUMP SSU1"/>
    <property type="match status" value="1"/>
</dbReference>
<comment type="caution">
    <text evidence="9">The sequence shown here is derived from an EMBL/GenBank/DDBJ whole genome shotgun (WGS) entry which is preliminary data.</text>
</comment>
<feature type="transmembrane region" description="Helical" evidence="8">
    <location>
        <begin position="272"/>
        <end position="296"/>
    </location>
</feature>
<evidence type="ECO:0000313" key="9">
    <source>
        <dbReference type="EMBL" id="MBB4105046.1"/>
    </source>
</evidence>
<dbReference type="PANTHER" id="PTHR31686">
    <property type="match status" value="1"/>
</dbReference>
<comment type="similarity">
    <text evidence="2">Belongs to the tellurite-resistance/dicarboxylate transporter (TDT) family.</text>
</comment>
<dbReference type="RefSeq" id="WP_183794153.1">
    <property type="nucleotide sequence ID" value="NZ_JACIDU010000016.1"/>
</dbReference>
<feature type="transmembrane region" description="Helical" evidence="8">
    <location>
        <begin position="129"/>
        <end position="149"/>
    </location>
</feature>
<evidence type="ECO:0000256" key="6">
    <source>
        <dbReference type="ARBA" id="ARBA00022989"/>
    </source>
</evidence>
<evidence type="ECO:0000256" key="8">
    <source>
        <dbReference type="SAM" id="Phobius"/>
    </source>
</evidence>
<keyword evidence="4" id="KW-1003">Cell membrane</keyword>
<dbReference type="AlphaFoldDB" id="A0A7W6K6A0"/>
<evidence type="ECO:0000256" key="4">
    <source>
        <dbReference type="ARBA" id="ARBA00022475"/>
    </source>
</evidence>
<keyword evidence="10" id="KW-1185">Reference proteome</keyword>
<name>A0A7W6K6A0_9HYPH</name>